<proteinExistence type="inferred from homology"/>
<dbReference type="GO" id="GO:0004364">
    <property type="term" value="F:glutathione transferase activity"/>
    <property type="evidence" value="ECO:0007669"/>
    <property type="project" value="TreeGrafter"/>
</dbReference>
<dbReference type="PROSITE" id="PS50404">
    <property type="entry name" value="GST_NTER"/>
    <property type="match status" value="1"/>
</dbReference>
<feature type="domain" description="GST N-terminal" evidence="2">
    <location>
        <begin position="1"/>
        <end position="81"/>
    </location>
</feature>
<dbReference type="PROSITE" id="PS50405">
    <property type="entry name" value="GST_CTER"/>
    <property type="match status" value="1"/>
</dbReference>
<dbReference type="InterPro" id="IPR036249">
    <property type="entry name" value="Thioredoxin-like_sf"/>
</dbReference>
<name>A0A838L6X5_9SPHN</name>
<dbReference type="PANTHER" id="PTHR42673">
    <property type="entry name" value="MALEYLACETOACETATE ISOMERASE"/>
    <property type="match status" value="1"/>
</dbReference>
<accession>A0A838L6X5</accession>
<organism evidence="4 5">
    <name type="scientific">Sphingomonas chungangi</name>
    <dbReference type="NCBI Taxonomy" id="2683589"/>
    <lineage>
        <taxon>Bacteria</taxon>
        <taxon>Pseudomonadati</taxon>
        <taxon>Pseudomonadota</taxon>
        <taxon>Alphaproteobacteria</taxon>
        <taxon>Sphingomonadales</taxon>
        <taxon>Sphingomonadaceae</taxon>
        <taxon>Sphingomonas</taxon>
    </lineage>
</organism>
<dbReference type="SFLD" id="SFLDS00019">
    <property type="entry name" value="Glutathione_Transferase_(cytos"/>
    <property type="match status" value="1"/>
</dbReference>
<dbReference type="GO" id="GO:0006749">
    <property type="term" value="P:glutathione metabolic process"/>
    <property type="evidence" value="ECO:0007669"/>
    <property type="project" value="TreeGrafter"/>
</dbReference>
<gene>
    <name evidence="4" type="primary">maiA</name>
    <name evidence="4" type="ORF">HZF05_12420</name>
</gene>
<dbReference type="GO" id="GO:0016034">
    <property type="term" value="F:maleylacetoacetate isomerase activity"/>
    <property type="evidence" value="ECO:0007669"/>
    <property type="project" value="UniProtKB-EC"/>
</dbReference>
<dbReference type="InterPro" id="IPR005955">
    <property type="entry name" value="GST_Zeta"/>
</dbReference>
<evidence type="ECO:0000259" key="3">
    <source>
        <dbReference type="PROSITE" id="PS50405"/>
    </source>
</evidence>
<dbReference type="CDD" id="cd03042">
    <property type="entry name" value="GST_N_Zeta"/>
    <property type="match status" value="1"/>
</dbReference>
<dbReference type="SFLD" id="SFLDG00358">
    <property type="entry name" value="Main_(cytGST)"/>
    <property type="match status" value="1"/>
</dbReference>
<evidence type="ECO:0000313" key="5">
    <source>
        <dbReference type="Proteomes" id="UP000570166"/>
    </source>
</evidence>
<dbReference type="CDD" id="cd03191">
    <property type="entry name" value="GST_C_Zeta"/>
    <property type="match status" value="1"/>
</dbReference>
<dbReference type="Gene3D" id="1.20.1050.10">
    <property type="match status" value="1"/>
</dbReference>
<dbReference type="Gene3D" id="3.40.30.10">
    <property type="entry name" value="Glutaredoxin"/>
    <property type="match status" value="1"/>
</dbReference>
<dbReference type="Proteomes" id="UP000570166">
    <property type="component" value="Unassembled WGS sequence"/>
</dbReference>
<dbReference type="InterPro" id="IPR004045">
    <property type="entry name" value="Glutathione_S-Trfase_N"/>
</dbReference>
<evidence type="ECO:0000313" key="4">
    <source>
        <dbReference type="EMBL" id="MBA2934904.1"/>
    </source>
</evidence>
<evidence type="ECO:0000259" key="2">
    <source>
        <dbReference type="PROSITE" id="PS50404"/>
    </source>
</evidence>
<dbReference type="InterPro" id="IPR010987">
    <property type="entry name" value="Glutathione-S-Trfase_C-like"/>
</dbReference>
<protein>
    <submittedName>
        <fullName evidence="4">Maleylacetoacetate isomerase</fullName>
        <ecNumber evidence="4">5.2.1.2</ecNumber>
    </submittedName>
</protein>
<dbReference type="EC" id="5.2.1.2" evidence="4"/>
<dbReference type="GO" id="GO:0005737">
    <property type="term" value="C:cytoplasm"/>
    <property type="evidence" value="ECO:0007669"/>
    <property type="project" value="InterPro"/>
</dbReference>
<dbReference type="AlphaFoldDB" id="A0A838L6X5"/>
<dbReference type="InterPro" id="IPR036282">
    <property type="entry name" value="Glutathione-S-Trfase_C_sf"/>
</dbReference>
<dbReference type="InterPro" id="IPR040079">
    <property type="entry name" value="Glutathione_S-Trfase"/>
</dbReference>
<feature type="domain" description="GST C-terminal" evidence="3">
    <location>
        <begin position="86"/>
        <end position="212"/>
    </location>
</feature>
<dbReference type="RefSeq" id="WP_160366675.1">
    <property type="nucleotide sequence ID" value="NZ_JACEIB010000007.1"/>
</dbReference>
<dbReference type="SUPFAM" id="SSF52833">
    <property type="entry name" value="Thioredoxin-like"/>
    <property type="match status" value="1"/>
</dbReference>
<dbReference type="InterPro" id="IPR034333">
    <property type="entry name" value="GST_Zeta_N"/>
</dbReference>
<reference evidence="4 5" key="1">
    <citation type="submission" date="2020-07" db="EMBL/GenBank/DDBJ databases">
        <authorList>
            <person name="Sun Q."/>
        </authorList>
    </citation>
    <scope>NUCLEOTIDE SEQUENCE [LARGE SCALE GENOMIC DNA]</scope>
    <source>
        <strain evidence="4 5">CGMCC 1.13654</strain>
    </source>
</reference>
<dbReference type="GO" id="GO:0006559">
    <property type="term" value="P:L-phenylalanine catabolic process"/>
    <property type="evidence" value="ECO:0007669"/>
    <property type="project" value="TreeGrafter"/>
</dbReference>
<dbReference type="EMBL" id="JACEIB010000007">
    <property type="protein sequence ID" value="MBA2934904.1"/>
    <property type="molecule type" value="Genomic_DNA"/>
</dbReference>
<keyword evidence="4" id="KW-0413">Isomerase</keyword>
<comment type="caution">
    <text evidence="4">The sequence shown here is derived from an EMBL/GenBank/DDBJ whole genome shotgun (WGS) entry which is preliminary data.</text>
</comment>
<keyword evidence="5" id="KW-1185">Reference proteome</keyword>
<dbReference type="Pfam" id="PF13409">
    <property type="entry name" value="GST_N_2"/>
    <property type="match status" value="1"/>
</dbReference>
<dbReference type="SUPFAM" id="SSF47616">
    <property type="entry name" value="GST C-terminal domain-like"/>
    <property type="match status" value="1"/>
</dbReference>
<dbReference type="InterPro" id="IPR034330">
    <property type="entry name" value="GST_Zeta_C"/>
</dbReference>
<evidence type="ECO:0000256" key="1">
    <source>
        <dbReference type="ARBA" id="ARBA00010007"/>
    </source>
</evidence>
<sequence>MILHNYWRSGTSYRTRIALNLKGLTYEQRAYDLRAGMQKDAAYKTLNPQMMVPTLETDDGALLTQSPAILEWLEERYPEPSLLPKNANERAIVRAMAALIGCDIHPLGNLRVLGQLRTQFGADGAAVKQWTARWIGDGFAALETLIERHGRRFAYGDVPTLIECYLVPQLYSAERFEVDVSPYPRLLAAANAARALPEVEAAHPDRQPDADPQ</sequence>
<comment type="similarity">
    <text evidence="1">Belongs to the GST superfamily. Zeta family.</text>
</comment>
<dbReference type="PANTHER" id="PTHR42673:SF21">
    <property type="entry name" value="GLUTATHIONE S-TRANSFERASE YFCF"/>
    <property type="match status" value="1"/>
</dbReference>
<dbReference type="NCBIfam" id="TIGR01262">
    <property type="entry name" value="maiA"/>
    <property type="match status" value="1"/>
</dbReference>